<keyword evidence="2" id="KW-1185">Reference proteome</keyword>
<evidence type="ECO:0000313" key="2">
    <source>
        <dbReference type="Proteomes" id="UP000014216"/>
    </source>
</evidence>
<sequence>MLFLFEMKEKIKINFCNSLKIWVDSNFKGTQHELGKFFNVSQGYISNVLAGRRCGDETWRRFVAAKIGMDYDAMVGIEKGKSQNLSKKIVPIDPAVEFLKECIQEAEAEDYLNDKQKQALLQIIRDELKSAEKKAKQDIKKYLKVLRG</sequence>
<evidence type="ECO:0000313" key="1">
    <source>
        <dbReference type="EMBL" id="EMS79172.1"/>
    </source>
</evidence>
<accession>S0G4B7</accession>
<gene>
    <name evidence="1" type="ORF">Dpo_5c00950</name>
</gene>
<name>S0G4B7_9BACT</name>
<reference evidence="1 2" key="1">
    <citation type="journal article" date="2013" name="Genome Announc.">
        <title>Draft Genome Sequence of Desulfotignum phosphitoxidans DSM 13687 Strain FiPS-3.</title>
        <authorList>
            <person name="Poehlein A."/>
            <person name="Daniel R."/>
            <person name="Simeonova D.D."/>
        </authorList>
    </citation>
    <scope>NUCLEOTIDE SEQUENCE [LARGE SCALE GENOMIC DNA]</scope>
    <source>
        <strain evidence="1 2">DSM 13687</strain>
    </source>
</reference>
<dbReference type="Proteomes" id="UP000014216">
    <property type="component" value="Unassembled WGS sequence"/>
</dbReference>
<dbReference type="EMBL" id="APJX01000005">
    <property type="protein sequence ID" value="EMS79172.1"/>
    <property type="molecule type" value="Genomic_DNA"/>
</dbReference>
<protein>
    <submittedName>
        <fullName evidence="1">Uncharacterized protein</fullName>
    </submittedName>
</protein>
<organism evidence="1 2">
    <name type="scientific">Desulfotignum phosphitoxidans DSM 13687</name>
    <dbReference type="NCBI Taxonomy" id="1286635"/>
    <lineage>
        <taxon>Bacteria</taxon>
        <taxon>Pseudomonadati</taxon>
        <taxon>Thermodesulfobacteriota</taxon>
        <taxon>Desulfobacteria</taxon>
        <taxon>Desulfobacterales</taxon>
        <taxon>Desulfobacteraceae</taxon>
        <taxon>Desulfotignum</taxon>
    </lineage>
</organism>
<dbReference type="AlphaFoldDB" id="S0G4B7"/>
<comment type="caution">
    <text evidence="1">The sequence shown here is derived from an EMBL/GenBank/DDBJ whole genome shotgun (WGS) entry which is preliminary data.</text>
</comment>
<proteinExistence type="predicted"/>